<dbReference type="Pfam" id="PF11955">
    <property type="entry name" value="PORR"/>
    <property type="match status" value="1"/>
</dbReference>
<feature type="compositionally biased region" description="Acidic residues" evidence="1">
    <location>
        <begin position="387"/>
        <end position="409"/>
    </location>
</feature>
<dbReference type="OrthoDB" id="1892230at2759"/>
<feature type="compositionally biased region" description="Acidic residues" evidence="1">
    <location>
        <begin position="417"/>
        <end position="433"/>
    </location>
</feature>
<feature type="region of interest" description="Disordered" evidence="1">
    <location>
        <begin position="367"/>
        <end position="537"/>
    </location>
</feature>
<dbReference type="GO" id="GO:0003723">
    <property type="term" value="F:RNA binding"/>
    <property type="evidence" value="ECO:0007669"/>
    <property type="project" value="InterPro"/>
</dbReference>
<dbReference type="PANTHER" id="PTHR31476">
    <property type="entry name" value="PROTEIN WHAT'S THIS FACTOR 1 HOMOLOG, CHLOROPLASTIC"/>
    <property type="match status" value="1"/>
</dbReference>
<dbReference type="EMBL" id="PDCK01000042">
    <property type="protein sequence ID" value="PRQ37664.1"/>
    <property type="molecule type" value="Genomic_DNA"/>
</dbReference>
<evidence type="ECO:0000313" key="4">
    <source>
        <dbReference type="Proteomes" id="UP000238479"/>
    </source>
</evidence>
<dbReference type="InterPro" id="IPR021099">
    <property type="entry name" value="PORR_domain"/>
</dbReference>
<dbReference type="Gramene" id="PRQ37664">
    <property type="protein sequence ID" value="PRQ37664"/>
    <property type="gene ID" value="RchiOBHm_Chr4g0405141"/>
</dbReference>
<dbReference type="Proteomes" id="UP000238479">
    <property type="component" value="Chromosome 4"/>
</dbReference>
<dbReference type="InterPro" id="IPR045040">
    <property type="entry name" value="PORR_fam"/>
</dbReference>
<proteinExistence type="predicted"/>
<evidence type="ECO:0000313" key="3">
    <source>
        <dbReference type="EMBL" id="PRQ37664.1"/>
    </source>
</evidence>
<accession>A0A2P6QU36</accession>
<protein>
    <submittedName>
        <fullName evidence="3">Putative plant organelle RNA recognition domain-containing protein</fullName>
    </submittedName>
</protein>
<dbReference type="STRING" id="74649.A0A2P6QU36"/>
<dbReference type="AlphaFoldDB" id="A0A2P6QU36"/>
<evidence type="ECO:0000259" key="2">
    <source>
        <dbReference type="Pfam" id="PF11955"/>
    </source>
</evidence>
<keyword evidence="4" id="KW-1185">Reference proteome</keyword>
<name>A0A2P6QU36_ROSCH</name>
<evidence type="ECO:0000256" key="1">
    <source>
        <dbReference type="SAM" id="MobiDB-lite"/>
    </source>
</evidence>
<sequence length="537" mass="62211">MSPFHFTFRSVLNPHHHHHHHRHVSRRTFVDTTINWVRDRGLDHVVERERNLRPIINIKNLIKSEPSKSLPISLLTKSRDSLMIPTRPVEFVRQYPSIFEEFLPAGIAAVQPHVRLTPQVLDIDANEQLMYQSVTYTHQAADRLFKLLMLVRSNKLPLNVIELFKWDLGLPQDYVDTIVPEFPDYFKIVVGKYGQPELEMVCWSDELATSVMEKKAKQGYVKGMPLAFPMRFSRGFEMDKKLKKWIDEWQKLPYVSPYENAAHLSSQSDESDKWAVAVLHELLHILVPKKTDRENVLALGEYLGIRSRFKRALLHHPGILYVSSKIRTYTVVLREGYKRGAIIENHPLMDIRNQYIHLMNAVKEDGKTISSKEKKKKKGIEDSKGEDVEEEDDDNEEELEGELCDSSDAEVEHDNVDSEDDEEEDEDDDEEEGVTSIRMNDANTRGRRARKSNFDVMTPSRNAGRGSSGQRRAWKSDNTGRRRSGGQYPLRRGDEVSAETSRRTQADVRHNVHQNSRERSDRSRSRGSYSPDKKNYV</sequence>
<feature type="domain" description="PORR" evidence="2">
    <location>
        <begin position="37"/>
        <end position="362"/>
    </location>
</feature>
<gene>
    <name evidence="3" type="ORF">RchiOBHm_Chr4g0405141</name>
</gene>
<organism evidence="3 4">
    <name type="scientific">Rosa chinensis</name>
    <name type="common">China rose</name>
    <dbReference type="NCBI Taxonomy" id="74649"/>
    <lineage>
        <taxon>Eukaryota</taxon>
        <taxon>Viridiplantae</taxon>
        <taxon>Streptophyta</taxon>
        <taxon>Embryophyta</taxon>
        <taxon>Tracheophyta</taxon>
        <taxon>Spermatophyta</taxon>
        <taxon>Magnoliopsida</taxon>
        <taxon>eudicotyledons</taxon>
        <taxon>Gunneridae</taxon>
        <taxon>Pentapetalae</taxon>
        <taxon>rosids</taxon>
        <taxon>fabids</taxon>
        <taxon>Rosales</taxon>
        <taxon>Rosaceae</taxon>
        <taxon>Rosoideae</taxon>
        <taxon>Rosoideae incertae sedis</taxon>
        <taxon>Rosa</taxon>
    </lineage>
</organism>
<feature type="compositionally biased region" description="Basic and acidic residues" evidence="1">
    <location>
        <begin position="491"/>
        <end position="524"/>
    </location>
</feature>
<dbReference type="PANTHER" id="PTHR31476:SF16">
    <property type="entry name" value="F14O23.23 PROTEIN"/>
    <property type="match status" value="1"/>
</dbReference>
<comment type="caution">
    <text evidence="3">The sequence shown here is derived from an EMBL/GenBank/DDBJ whole genome shotgun (WGS) entry which is preliminary data.</text>
</comment>
<dbReference type="OMA" id="QLELVCW"/>
<reference evidence="3 4" key="1">
    <citation type="journal article" date="2018" name="Nat. Genet.">
        <title>The Rosa genome provides new insights in the design of modern roses.</title>
        <authorList>
            <person name="Bendahmane M."/>
        </authorList>
    </citation>
    <scope>NUCLEOTIDE SEQUENCE [LARGE SCALE GENOMIC DNA]</scope>
    <source>
        <strain evidence="4">cv. Old Blush</strain>
    </source>
</reference>